<evidence type="ECO:0000313" key="5">
    <source>
        <dbReference type="Proteomes" id="UP000185596"/>
    </source>
</evidence>
<evidence type="ECO:0000256" key="1">
    <source>
        <dbReference type="ARBA" id="ARBA00023125"/>
    </source>
</evidence>
<dbReference type="NCBIfam" id="TIGR00621">
    <property type="entry name" value="ssb"/>
    <property type="match status" value="1"/>
</dbReference>
<sequence length="127" mass="13853">MAGLPEITMAGTLTSDPELSHTDKNVPYVRFTVACNDRRHDPNTGQWVDLDAAFLRCTAWRNLAEHIAASLTKGVRVLVTGILRQRTFDDADGRTVTVTDVDVTEVGASLKWATVRVTKATTVGRVA</sequence>
<evidence type="ECO:0000313" key="4">
    <source>
        <dbReference type="EMBL" id="OLF11870.1"/>
    </source>
</evidence>
<dbReference type="Proteomes" id="UP000185596">
    <property type="component" value="Unassembled WGS sequence"/>
</dbReference>
<dbReference type="InterPro" id="IPR011344">
    <property type="entry name" value="ssDNA-bd"/>
</dbReference>
<gene>
    <name evidence="4" type="ORF">BU204_29950</name>
</gene>
<dbReference type="InterPro" id="IPR012340">
    <property type="entry name" value="NA-bd_OB-fold"/>
</dbReference>
<dbReference type="SUPFAM" id="SSF50249">
    <property type="entry name" value="Nucleic acid-binding proteins"/>
    <property type="match status" value="1"/>
</dbReference>
<keyword evidence="5" id="KW-1185">Reference proteome</keyword>
<organism evidence="4 5">
    <name type="scientific">Actinophytocola xanthii</name>
    <dbReference type="NCBI Taxonomy" id="1912961"/>
    <lineage>
        <taxon>Bacteria</taxon>
        <taxon>Bacillati</taxon>
        <taxon>Actinomycetota</taxon>
        <taxon>Actinomycetes</taxon>
        <taxon>Pseudonocardiales</taxon>
        <taxon>Pseudonocardiaceae</taxon>
    </lineage>
</organism>
<dbReference type="HAMAP" id="MF_00984">
    <property type="entry name" value="SSB"/>
    <property type="match status" value="1"/>
</dbReference>
<dbReference type="EMBL" id="MSIE01000065">
    <property type="protein sequence ID" value="OLF11870.1"/>
    <property type="molecule type" value="Genomic_DNA"/>
</dbReference>
<dbReference type="OrthoDB" id="9809878at2"/>
<comment type="caution">
    <text evidence="4">The sequence shown here is derived from an EMBL/GenBank/DDBJ whole genome shotgun (WGS) entry which is preliminary data.</text>
</comment>
<dbReference type="Pfam" id="PF00436">
    <property type="entry name" value="SSB"/>
    <property type="match status" value="1"/>
</dbReference>
<dbReference type="Gene3D" id="2.40.50.140">
    <property type="entry name" value="Nucleic acid-binding proteins"/>
    <property type="match status" value="1"/>
</dbReference>
<protein>
    <recommendedName>
        <fullName evidence="2 3">Single-stranded DNA-binding protein</fullName>
        <shortName evidence="2">SSB</shortName>
    </recommendedName>
</protein>
<comment type="subunit">
    <text evidence="2">Homotetramer.</text>
</comment>
<keyword evidence="1 2" id="KW-0238">DNA-binding</keyword>
<dbReference type="AlphaFoldDB" id="A0A1Q8CC55"/>
<dbReference type="PROSITE" id="PS50935">
    <property type="entry name" value="SSB"/>
    <property type="match status" value="1"/>
</dbReference>
<name>A0A1Q8CC55_9PSEU</name>
<dbReference type="STRING" id="1912961.BU204_29950"/>
<evidence type="ECO:0000256" key="2">
    <source>
        <dbReference type="HAMAP-Rule" id="MF_00984"/>
    </source>
</evidence>
<dbReference type="RefSeq" id="WP_075129132.1">
    <property type="nucleotide sequence ID" value="NZ_MSIE01000065.1"/>
</dbReference>
<dbReference type="GO" id="GO:0006260">
    <property type="term" value="P:DNA replication"/>
    <property type="evidence" value="ECO:0007669"/>
    <property type="project" value="InterPro"/>
</dbReference>
<proteinExistence type="inferred from homology"/>
<evidence type="ECO:0000256" key="3">
    <source>
        <dbReference type="RuleBase" id="RU000524"/>
    </source>
</evidence>
<comment type="caution">
    <text evidence="2">Lacks conserved residue(s) required for the propagation of feature annotation.</text>
</comment>
<dbReference type="GO" id="GO:0003697">
    <property type="term" value="F:single-stranded DNA binding"/>
    <property type="evidence" value="ECO:0007669"/>
    <property type="project" value="UniProtKB-UniRule"/>
</dbReference>
<reference evidence="4 5" key="1">
    <citation type="submission" date="2016-12" db="EMBL/GenBank/DDBJ databases">
        <title>The draft genome sequence of Actinophytocola sp. 11-183.</title>
        <authorList>
            <person name="Wang W."/>
            <person name="Yuan L."/>
        </authorList>
    </citation>
    <scope>NUCLEOTIDE SEQUENCE [LARGE SCALE GENOMIC DNA]</scope>
    <source>
        <strain evidence="4 5">11-183</strain>
    </source>
</reference>
<dbReference type="InterPro" id="IPR000424">
    <property type="entry name" value="Primosome_PriB/ssb"/>
</dbReference>
<accession>A0A1Q8CC55</accession>
<dbReference type="CDD" id="cd04496">
    <property type="entry name" value="SSB_OBF"/>
    <property type="match status" value="1"/>
</dbReference>